<keyword evidence="3" id="KW-1185">Reference proteome</keyword>
<dbReference type="AlphaFoldDB" id="A0A8H4LQ30"/>
<reference evidence="2 3" key="1">
    <citation type="submission" date="2020-01" db="EMBL/GenBank/DDBJ databases">
        <title>Identification and distribution of gene clusters putatively required for synthesis of sphingolipid metabolism inhibitors in phylogenetically diverse species of the filamentous fungus Fusarium.</title>
        <authorList>
            <person name="Kim H.-S."/>
            <person name="Busman M."/>
            <person name="Brown D.W."/>
            <person name="Divon H."/>
            <person name="Uhlig S."/>
            <person name="Proctor R.H."/>
        </authorList>
    </citation>
    <scope>NUCLEOTIDE SEQUENCE [LARGE SCALE GENOMIC DNA]</scope>
    <source>
        <strain evidence="2 3">NRRL 20459</strain>
    </source>
</reference>
<sequence length="309" mass="31270">MIRERTPQVSYNFAPAGEASGSGTGPSIAFGSGAIDPAESGPAESGPAESGPAESGPAGFGPIDPRLTSSGPAAVTPIDPSLTSEPGPAASVPALSGFSASGDDGSDAGGGLELDLGGGFDPDLASRSPSPDYPPEHPTTTLGNFRGIFEVPESPTGPATPNVGGAEFGRSPSPIRPLGSPSFRATPTPLGGIARGTAPALQSPSLGALGVSGRSRRIRSFASPSLASRVADQDTTMQDTFPSDNAAQHTQLPAQETSVVWTRVPPDQRCTWIHRQVAVLPGAPDDEEEEEDTSKLNNAASRAPGLIFK</sequence>
<feature type="compositionally biased region" description="Polar residues" evidence="1">
    <location>
        <begin position="233"/>
        <end position="253"/>
    </location>
</feature>
<proteinExistence type="predicted"/>
<feature type="compositionally biased region" description="Gly residues" evidence="1">
    <location>
        <begin position="107"/>
        <end position="120"/>
    </location>
</feature>
<organism evidence="2 3">
    <name type="scientific">Fusarium albosuccineum</name>
    <dbReference type="NCBI Taxonomy" id="1237068"/>
    <lineage>
        <taxon>Eukaryota</taxon>
        <taxon>Fungi</taxon>
        <taxon>Dikarya</taxon>
        <taxon>Ascomycota</taxon>
        <taxon>Pezizomycotina</taxon>
        <taxon>Sordariomycetes</taxon>
        <taxon>Hypocreomycetidae</taxon>
        <taxon>Hypocreales</taxon>
        <taxon>Nectriaceae</taxon>
        <taxon>Fusarium</taxon>
        <taxon>Fusarium decemcellulare species complex</taxon>
    </lineage>
</organism>
<feature type="compositionally biased region" description="Low complexity" evidence="1">
    <location>
        <begin position="94"/>
        <end position="103"/>
    </location>
</feature>
<comment type="caution">
    <text evidence="2">The sequence shown here is derived from an EMBL/GenBank/DDBJ whole genome shotgun (WGS) entry which is preliminary data.</text>
</comment>
<evidence type="ECO:0000313" key="2">
    <source>
        <dbReference type="EMBL" id="KAF4472422.1"/>
    </source>
</evidence>
<protein>
    <submittedName>
        <fullName evidence="2">Uncharacterized protein</fullName>
    </submittedName>
</protein>
<dbReference type="EMBL" id="JAADYS010000073">
    <property type="protein sequence ID" value="KAF4472422.1"/>
    <property type="molecule type" value="Genomic_DNA"/>
</dbReference>
<feature type="region of interest" description="Disordered" evidence="1">
    <location>
        <begin position="1"/>
        <end position="253"/>
    </location>
</feature>
<evidence type="ECO:0000313" key="3">
    <source>
        <dbReference type="Proteomes" id="UP000554235"/>
    </source>
</evidence>
<dbReference type="Proteomes" id="UP000554235">
    <property type="component" value="Unassembled WGS sequence"/>
</dbReference>
<accession>A0A8H4LQ30</accession>
<gene>
    <name evidence="2" type="ORF">FALBO_654</name>
</gene>
<evidence type="ECO:0000256" key="1">
    <source>
        <dbReference type="SAM" id="MobiDB-lite"/>
    </source>
</evidence>
<name>A0A8H4LQ30_9HYPO</name>
<feature type="region of interest" description="Disordered" evidence="1">
    <location>
        <begin position="281"/>
        <end position="309"/>
    </location>
</feature>